<feature type="disulfide bond" evidence="8">
    <location>
        <begin position="530"/>
        <end position="552"/>
    </location>
</feature>
<dbReference type="InterPro" id="IPR016357">
    <property type="entry name" value="Transferrin"/>
</dbReference>
<dbReference type="Gene3D" id="3.40.190.10">
    <property type="entry name" value="Periplasmic binding protein-like II"/>
    <property type="match status" value="4"/>
</dbReference>
<evidence type="ECO:0000256" key="7">
    <source>
        <dbReference type="PIRSR" id="PIRSR002549-3"/>
    </source>
</evidence>
<evidence type="ECO:0000256" key="2">
    <source>
        <dbReference type="ARBA" id="ARBA00022525"/>
    </source>
</evidence>
<feature type="binding site" evidence="6">
    <location>
        <position position="497"/>
    </location>
    <ligand>
        <name>hydrogencarbonate</name>
        <dbReference type="ChEBI" id="CHEBI:17544"/>
        <label>1</label>
    </ligand>
</feature>
<dbReference type="GO" id="GO:0006826">
    <property type="term" value="P:iron ion transport"/>
    <property type="evidence" value="ECO:0007669"/>
    <property type="project" value="UniProtKB-KW"/>
</dbReference>
<keyword evidence="9" id="KW-1133">Transmembrane helix</keyword>
<feature type="transmembrane region" description="Helical" evidence="9">
    <location>
        <begin position="739"/>
        <end position="761"/>
    </location>
</feature>
<dbReference type="GO" id="GO:0005769">
    <property type="term" value="C:early endosome"/>
    <property type="evidence" value="ECO:0007669"/>
    <property type="project" value="TreeGrafter"/>
</dbReference>
<dbReference type="GO" id="GO:0005886">
    <property type="term" value="C:plasma membrane"/>
    <property type="evidence" value="ECO:0007669"/>
    <property type="project" value="TreeGrafter"/>
</dbReference>
<keyword evidence="5" id="KW-0410">Iron transport</keyword>
<keyword evidence="10" id="KW-0732">Signal</keyword>
<dbReference type="PRINTS" id="PR00422">
    <property type="entry name" value="TRANSFERRIN"/>
</dbReference>
<evidence type="ECO:0000256" key="6">
    <source>
        <dbReference type="PIRSR" id="PIRSR002549-2"/>
    </source>
</evidence>
<feature type="disulfide bond" evidence="8">
    <location>
        <begin position="394"/>
        <end position="412"/>
    </location>
</feature>
<dbReference type="Proteomes" id="UP000770661">
    <property type="component" value="Unassembled WGS sequence"/>
</dbReference>
<proteinExistence type="inferred from homology"/>
<dbReference type="SMART" id="SM00094">
    <property type="entry name" value="TR_FER"/>
    <property type="match status" value="2"/>
</dbReference>
<feature type="chain" id="PRO_5035287438" evidence="10">
    <location>
        <begin position="20"/>
        <end position="770"/>
    </location>
</feature>
<dbReference type="OrthoDB" id="9981115at2759"/>
<dbReference type="PANTHER" id="PTHR11485">
    <property type="entry name" value="TRANSFERRIN"/>
    <property type="match status" value="1"/>
</dbReference>
<feature type="disulfide bond" evidence="8">
    <location>
        <begin position="384"/>
        <end position="421"/>
    </location>
</feature>
<feature type="disulfide bond" evidence="8">
    <location>
        <begin position="488"/>
        <end position="577"/>
    </location>
</feature>
<dbReference type="InterPro" id="IPR001156">
    <property type="entry name" value="Transferrin-like_dom"/>
</dbReference>
<evidence type="ECO:0000313" key="13">
    <source>
        <dbReference type="Proteomes" id="UP000770661"/>
    </source>
</evidence>
<feature type="signal peptide" evidence="10">
    <location>
        <begin position="1"/>
        <end position="19"/>
    </location>
</feature>
<feature type="disulfide bond" evidence="8">
    <location>
        <begin position="38"/>
        <end position="61"/>
    </location>
</feature>
<comment type="subcellular location">
    <subcellularLocation>
        <location evidence="1">Secreted</location>
    </subcellularLocation>
</comment>
<feature type="disulfide bond" evidence="8">
    <location>
        <begin position="182"/>
        <end position="205"/>
    </location>
</feature>
<evidence type="ECO:0000256" key="1">
    <source>
        <dbReference type="ARBA" id="ARBA00004613"/>
    </source>
</evidence>
<keyword evidence="2" id="KW-0964">Secreted</keyword>
<accession>A0A8J5CJ56</accession>
<dbReference type="GO" id="GO:0055037">
    <property type="term" value="C:recycling endosome"/>
    <property type="evidence" value="ECO:0007669"/>
    <property type="project" value="TreeGrafter"/>
</dbReference>
<dbReference type="AlphaFoldDB" id="A0A8J5CJ56"/>
<feature type="domain" description="Transferrin-like" evidence="11">
    <location>
        <begin position="381"/>
        <end position="727"/>
    </location>
</feature>
<keyword evidence="9" id="KW-0472">Membrane</keyword>
<dbReference type="Pfam" id="PF00405">
    <property type="entry name" value="Transferrin"/>
    <property type="match status" value="2"/>
</dbReference>
<dbReference type="PIRSF" id="PIRSF002549">
    <property type="entry name" value="Transferrin"/>
    <property type="match status" value="1"/>
</dbReference>
<evidence type="ECO:0000313" key="12">
    <source>
        <dbReference type="EMBL" id="KAG0704766.1"/>
    </source>
</evidence>
<dbReference type="CDD" id="cd13529">
    <property type="entry name" value="PBP2_transferrin"/>
    <property type="match status" value="2"/>
</dbReference>
<keyword evidence="5" id="KW-0406">Ion transport</keyword>
<feature type="disulfide bond" evidence="8">
    <location>
        <begin position="549"/>
        <end position="560"/>
    </location>
</feature>
<keyword evidence="9" id="KW-0812">Transmembrane</keyword>
<dbReference type="PROSITE" id="PS51408">
    <property type="entry name" value="TRANSFERRIN_LIKE_4"/>
    <property type="match status" value="2"/>
</dbReference>
<name>A0A8J5CJ56_CHIOP</name>
<feature type="binding site" evidence="7">
    <location>
        <position position="464"/>
    </location>
    <ligand>
        <name>Fe(3+)</name>
        <dbReference type="ChEBI" id="CHEBI:29034"/>
        <label>1</label>
    </ligand>
</feature>
<sequence>MWLLLLPLMALFALPTGQGAAPPVIRWCTISPPEQLKCEALAEALLWRPPRPGKTSPVLKCSQVTSHEQCMVQLDQGKADLVALNPNEIFIGGRYHSLVPLMKESYAGGRKNYYSVAVTHKGNLSHISSLEDLRGTVACFPSVASMGGWVIPIAKLIHSGAMKVVDCNNHIKSASEFFSGGCAVNILSDKYNPLGDNSQVLCSACGSELPGQHCTNQDAFAGHLGAFKCLLNNGNIAFVKHAAITQFLNKTGGLYTESDFELVCADGSLARVNEYQRCNWGVVPSNAIATTSAKSRAQRRLLQDFLKDIIALFGNQREGNPKDFYLFDSSPQYGDTHDLLLSDDTEALVELAASQQSFQKFLTGDIVSHIQTIRSCPVARMSLCVVSMMEYSKCQQMKTALHAQLLKPEMECLRGESNFDCMAAIKKREADVAVFEAGDIYSGGLQYELVPIMGEQYNLDTLHYYVVAVSKEDDPDTDVLYLRNRMTCHPGVMHGGGWVVPMAYLINNDLIRQYSCNSVRAASEYFQKSCVPGALSSYYRHGTSHLNLCHLCRGSGVGYCARDHSEPYYGFTGAFRCLVEGGGDVAFVKHTTVKENVDGRRKEFWARNQLTADYQLVCRDGTRASITDYQSCNLGRVRSNAVVTRGGALYNATEVHAYTNLFLYAQQHFGRDSDDEWNFNMYNSPEPFADLIFQDATQQLVPLPLEEQHYHPYLGLEFLNARYEVDCTAGSKQHFPHPMPLLTCLLALLAAHTAVHILLYFNHFQLPPTI</sequence>
<feature type="disulfide bond" evidence="8">
    <location>
        <begin position="28"/>
        <end position="70"/>
    </location>
</feature>
<dbReference type="GO" id="GO:0005615">
    <property type="term" value="C:extracellular space"/>
    <property type="evidence" value="ECO:0007669"/>
    <property type="project" value="InterPro"/>
</dbReference>
<evidence type="ECO:0000256" key="10">
    <source>
        <dbReference type="SAM" id="SignalP"/>
    </source>
</evidence>
<feature type="binding site" evidence="7">
    <location>
        <position position="113"/>
    </location>
    <ligand>
        <name>Fe(3+)</name>
        <dbReference type="ChEBI" id="CHEBI:29034"/>
        <label>1</label>
    </ligand>
</feature>
<comment type="similarity">
    <text evidence="5">Belongs to the transferrin family.</text>
</comment>
<feature type="domain" description="Transferrin-like" evidence="11">
    <location>
        <begin position="25"/>
        <end position="375"/>
    </location>
</feature>
<keyword evidence="5 7" id="KW-0479">Metal-binding</keyword>
<evidence type="ECO:0000256" key="3">
    <source>
        <dbReference type="ARBA" id="ARBA00022737"/>
    </source>
</evidence>
<feature type="binding site" evidence="6">
    <location>
        <position position="148"/>
    </location>
    <ligand>
        <name>hydrogencarbonate</name>
        <dbReference type="ChEBI" id="CHEBI:17544"/>
        <label>1</label>
    </ligand>
</feature>
<dbReference type="SUPFAM" id="SSF53850">
    <property type="entry name" value="Periplasmic binding protein-like II"/>
    <property type="match status" value="2"/>
</dbReference>
<keyword evidence="5" id="KW-0813">Transport</keyword>
<comment type="caution">
    <text evidence="12">The sequence shown here is derived from an EMBL/GenBank/DDBJ whole genome shotgun (WGS) entry which is preliminary data.</text>
</comment>
<evidence type="ECO:0000256" key="4">
    <source>
        <dbReference type="ARBA" id="ARBA00023157"/>
    </source>
</evidence>
<protein>
    <submittedName>
        <fullName evidence="12">Melanotransferrin</fullName>
    </submittedName>
</protein>
<evidence type="ECO:0000259" key="11">
    <source>
        <dbReference type="PROSITE" id="PS51408"/>
    </source>
</evidence>
<dbReference type="PANTHER" id="PTHR11485:SF29">
    <property type="entry name" value="TRANSFERRIN 2"/>
    <property type="match status" value="1"/>
</dbReference>
<dbReference type="EMBL" id="JACEEZ010025093">
    <property type="protein sequence ID" value="KAG0704766.1"/>
    <property type="molecule type" value="Genomic_DNA"/>
</dbReference>
<keyword evidence="4 8" id="KW-1015">Disulfide bond</keyword>
<dbReference type="FunFam" id="3.40.190.10:FF:000095">
    <property type="entry name" value="Lactotransferrin"/>
    <property type="match status" value="1"/>
</dbReference>
<evidence type="ECO:0000256" key="9">
    <source>
        <dbReference type="SAM" id="Phobius"/>
    </source>
</evidence>
<feature type="disulfide bond" evidence="8">
    <location>
        <begin position="264"/>
        <end position="278"/>
    </location>
</feature>
<keyword evidence="5 7" id="KW-0408">Iron</keyword>
<keyword evidence="13" id="KW-1185">Reference proteome</keyword>
<evidence type="ECO:0000256" key="8">
    <source>
        <dbReference type="PIRSR" id="PIRSR002549-4"/>
    </source>
</evidence>
<organism evidence="12 13">
    <name type="scientific">Chionoecetes opilio</name>
    <name type="common">Atlantic snow crab</name>
    <name type="synonym">Cancer opilio</name>
    <dbReference type="NCBI Taxonomy" id="41210"/>
    <lineage>
        <taxon>Eukaryota</taxon>
        <taxon>Metazoa</taxon>
        <taxon>Ecdysozoa</taxon>
        <taxon>Arthropoda</taxon>
        <taxon>Crustacea</taxon>
        <taxon>Multicrustacea</taxon>
        <taxon>Malacostraca</taxon>
        <taxon>Eumalacostraca</taxon>
        <taxon>Eucarida</taxon>
        <taxon>Decapoda</taxon>
        <taxon>Pleocyemata</taxon>
        <taxon>Brachyura</taxon>
        <taxon>Eubrachyura</taxon>
        <taxon>Majoidea</taxon>
        <taxon>Majidae</taxon>
        <taxon>Chionoecetes</taxon>
    </lineage>
</organism>
<reference evidence="12" key="1">
    <citation type="submission" date="2020-07" db="EMBL/GenBank/DDBJ databases">
        <title>The High-quality genome of the commercially important snow crab, Chionoecetes opilio.</title>
        <authorList>
            <person name="Jeong J.-H."/>
            <person name="Ryu S."/>
        </authorList>
    </citation>
    <scope>NUCLEOTIDE SEQUENCE</scope>
    <source>
        <strain evidence="12">MADBK_172401_WGS</strain>
        <tissue evidence="12">Digestive gland</tissue>
    </source>
</reference>
<feature type="disulfide bond" evidence="8">
    <location>
        <begin position="618"/>
        <end position="632"/>
    </location>
</feature>
<gene>
    <name evidence="12" type="primary">MELTF</name>
    <name evidence="12" type="ORF">GWK47_024635</name>
</gene>
<dbReference type="GO" id="GO:0046872">
    <property type="term" value="F:metal ion binding"/>
    <property type="evidence" value="ECO:0007669"/>
    <property type="project" value="UniProtKB-KW"/>
</dbReference>
<keyword evidence="3" id="KW-0677">Repeat</keyword>
<evidence type="ECO:0000256" key="5">
    <source>
        <dbReference type="PIRNR" id="PIRNR002549"/>
    </source>
</evidence>
<feature type="disulfide bond" evidence="8">
    <location>
        <begin position="139"/>
        <end position="229"/>
    </location>
</feature>